<feature type="transmembrane region" description="Helical" evidence="6">
    <location>
        <begin position="12"/>
        <end position="33"/>
    </location>
</feature>
<evidence type="ECO:0000256" key="1">
    <source>
        <dbReference type="ARBA" id="ARBA00004141"/>
    </source>
</evidence>
<keyword evidence="2" id="KW-0813">Transport</keyword>
<dbReference type="STRING" id="1176198.SAMN05444716_102584"/>
<keyword evidence="3 6" id="KW-0812">Transmembrane</keyword>
<evidence type="ECO:0000256" key="5">
    <source>
        <dbReference type="ARBA" id="ARBA00023136"/>
    </source>
</evidence>
<feature type="transmembrane region" description="Helical" evidence="6">
    <location>
        <begin position="353"/>
        <end position="373"/>
    </location>
</feature>
<evidence type="ECO:0000256" key="6">
    <source>
        <dbReference type="SAM" id="Phobius"/>
    </source>
</evidence>
<dbReference type="Proteomes" id="UP000198873">
    <property type="component" value="Unassembled WGS sequence"/>
</dbReference>
<evidence type="ECO:0000256" key="4">
    <source>
        <dbReference type="ARBA" id="ARBA00022989"/>
    </source>
</evidence>
<feature type="transmembrane region" description="Helical" evidence="6">
    <location>
        <begin position="286"/>
        <end position="309"/>
    </location>
</feature>
<dbReference type="NCBIfam" id="NF037982">
    <property type="entry name" value="Nramp_1"/>
    <property type="match status" value="1"/>
</dbReference>
<keyword evidence="8" id="KW-1185">Reference proteome</keyword>
<sequence>MRSPRAVRRRRPAAVPVTALRALGPAFVAAVAYVDPGNFATNIEGGSSYGYSLLWVVVAAGLVAMPVQFLSAKLGIVTGRSLPEACRERYGRRTTRGLWLQAEAMAMATDIAEFMGTAVALDLLFGIPLPAAVCLTGALSYLMLGFQARRHRPFEVVIAVMLCLMCAGFGYLMLRSGVDGAALASGLVPGAEDNRATLLALGIVGATVMPHAIYLHSALVRRRHVAGTGAEIDRALRAERIDVLVALTLAGVINASMLIVAAGAFHGSGLFEVASLSDAHAALGGWVGPAAALVFALALLAAGLSSSGIGTLSGQIVMEGFTGARIPMVVRRGITMAPAVLIAMAGWDPTQALILSQVVLSFGIAPALVPLLLITRDRAVMGRHANARPVTALYALIAAAIIALNAFLLWLVLVP</sequence>
<dbReference type="GO" id="GO:0015086">
    <property type="term" value="F:cadmium ion transmembrane transporter activity"/>
    <property type="evidence" value="ECO:0007669"/>
    <property type="project" value="TreeGrafter"/>
</dbReference>
<keyword evidence="4 6" id="KW-1133">Transmembrane helix</keyword>
<reference evidence="8" key="1">
    <citation type="submission" date="2016-10" db="EMBL/GenBank/DDBJ databases">
        <authorList>
            <person name="Varghese N."/>
            <person name="Submissions S."/>
        </authorList>
    </citation>
    <scope>NUCLEOTIDE SEQUENCE [LARGE SCALE GENOMIC DNA]</scope>
    <source>
        <strain evidence="8">CGMCC 4.7047</strain>
    </source>
</reference>
<dbReference type="AlphaFoldDB" id="A0A1I6R078"/>
<evidence type="ECO:0000313" key="8">
    <source>
        <dbReference type="Proteomes" id="UP000198873"/>
    </source>
</evidence>
<dbReference type="GO" id="GO:0034755">
    <property type="term" value="P:iron ion transmembrane transport"/>
    <property type="evidence" value="ECO:0007669"/>
    <property type="project" value="TreeGrafter"/>
</dbReference>
<feature type="transmembrane region" description="Helical" evidence="6">
    <location>
        <begin position="156"/>
        <end position="174"/>
    </location>
</feature>
<dbReference type="Pfam" id="PF01566">
    <property type="entry name" value="Nramp"/>
    <property type="match status" value="1"/>
</dbReference>
<gene>
    <name evidence="7" type="ORF">SAMN05444716_102584</name>
</gene>
<dbReference type="NCBIfam" id="NF001923">
    <property type="entry name" value="PRK00701.1"/>
    <property type="match status" value="1"/>
</dbReference>
<organism evidence="7 8">
    <name type="scientific">Streptomyces harbinensis</name>
    <dbReference type="NCBI Taxonomy" id="1176198"/>
    <lineage>
        <taxon>Bacteria</taxon>
        <taxon>Bacillati</taxon>
        <taxon>Actinomycetota</taxon>
        <taxon>Actinomycetes</taxon>
        <taxon>Kitasatosporales</taxon>
        <taxon>Streptomycetaceae</taxon>
        <taxon>Streptomyces</taxon>
    </lineage>
</organism>
<feature type="transmembrane region" description="Helical" evidence="6">
    <location>
        <begin position="194"/>
        <end position="215"/>
    </location>
</feature>
<dbReference type="NCBIfam" id="TIGR01197">
    <property type="entry name" value="nramp"/>
    <property type="match status" value="1"/>
</dbReference>
<evidence type="ECO:0000256" key="3">
    <source>
        <dbReference type="ARBA" id="ARBA00022692"/>
    </source>
</evidence>
<dbReference type="InterPro" id="IPR001046">
    <property type="entry name" value="NRAMP_fam"/>
</dbReference>
<dbReference type="PANTHER" id="PTHR11706">
    <property type="entry name" value="SOLUTE CARRIER PROTEIN FAMILY 11 MEMBER"/>
    <property type="match status" value="1"/>
</dbReference>
<feature type="transmembrane region" description="Helical" evidence="6">
    <location>
        <begin position="53"/>
        <end position="77"/>
    </location>
</feature>
<proteinExistence type="predicted"/>
<dbReference type="PANTHER" id="PTHR11706:SF33">
    <property type="entry name" value="NATURAL RESISTANCE-ASSOCIATED MACROPHAGE PROTEIN 2"/>
    <property type="match status" value="1"/>
</dbReference>
<protein>
    <submittedName>
        <fullName evidence="7">Manganese transport protein</fullName>
    </submittedName>
</protein>
<accession>A0A1I6R078</accession>
<evidence type="ECO:0000256" key="2">
    <source>
        <dbReference type="ARBA" id="ARBA00022448"/>
    </source>
</evidence>
<feature type="transmembrane region" description="Helical" evidence="6">
    <location>
        <begin position="329"/>
        <end position="347"/>
    </location>
</feature>
<dbReference type="GO" id="GO:0005886">
    <property type="term" value="C:plasma membrane"/>
    <property type="evidence" value="ECO:0007669"/>
    <property type="project" value="TreeGrafter"/>
</dbReference>
<evidence type="ECO:0000313" key="7">
    <source>
        <dbReference type="EMBL" id="SFS58063.1"/>
    </source>
</evidence>
<feature type="transmembrane region" description="Helical" evidence="6">
    <location>
        <begin position="98"/>
        <end position="121"/>
    </location>
</feature>
<feature type="transmembrane region" description="Helical" evidence="6">
    <location>
        <begin position="243"/>
        <end position="266"/>
    </location>
</feature>
<name>A0A1I6R078_9ACTN</name>
<comment type="subcellular location">
    <subcellularLocation>
        <location evidence="1">Membrane</location>
        <topology evidence="1">Multi-pass membrane protein</topology>
    </subcellularLocation>
</comment>
<feature type="transmembrane region" description="Helical" evidence="6">
    <location>
        <begin position="393"/>
        <end position="413"/>
    </location>
</feature>
<dbReference type="GO" id="GO:0005384">
    <property type="term" value="F:manganese ion transmembrane transporter activity"/>
    <property type="evidence" value="ECO:0007669"/>
    <property type="project" value="TreeGrafter"/>
</dbReference>
<dbReference type="PRINTS" id="PR00447">
    <property type="entry name" value="NATRESASSCMP"/>
</dbReference>
<dbReference type="EMBL" id="FPAB01000002">
    <property type="protein sequence ID" value="SFS58063.1"/>
    <property type="molecule type" value="Genomic_DNA"/>
</dbReference>
<feature type="transmembrane region" description="Helical" evidence="6">
    <location>
        <begin position="127"/>
        <end position="144"/>
    </location>
</feature>
<keyword evidence="5 6" id="KW-0472">Membrane</keyword>
<dbReference type="RefSeq" id="WP_093842494.1">
    <property type="nucleotide sequence ID" value="NZ_FPAB01000002.1"/>
</dbReference>